<reference evidence="3" key="1">
    <citation type="submission" date="2023-08" db="EMBL/GenBank/DDBJ databases">
        <title>A de novo genome assembly of Solanum verrucosum Schlechtendal, a Mexican diploid species geographically isolated from the other diploid A-genome species in potato relatives.</title>
        <authorList>
            <person name="Hosaka K."/>
        </authorList>
    </citation>
    <scope>NUCLEOTIDE SEQUENCE</scope>
    <source>
        <tissue evidence="3">Young leaves</tissue>
    </source>
</reference>
<dbReference type="EMBL" id="CP133612">
    <property type="protein sequence ID" value="WMV10152.1"/>
    <property type="molecule type" value="Genomic_DNA"/>
</dbReference>
<accession>A0AAF0PSP4</accession>
<dbReference type="SUPFAM" id="SSF74788">
    <property type="entry name" value="Cullin repeat-like"/>
    <property type="match status" value="2"/>
</dbReference>
<keyword evidence="4" id="KW-1185">Reference proteome</keyword>
<dbReference type="PANTHER" id="PTHR11932">
    <property type="entry name" value="CULLIN"/>
    <property type="match status" value="1"/>
</dbReference>
<proteinExistence type="inferred from homology"/>
<evidence type="ECO:0000259" key="2">
    <source>
        <dbReference type="Pfam" id="PF00888"/>
    </source>
</evidence>
<dbReference type="Gene3D" id="1.20.1310.10">
    <property type="entry name" value="Cullin Repeats"/>
    <property type="match status" value="2"/>
</dbReference>
<dbReference type="InterPro" id="IPR016159">
    <property type="entry name" value="Cullin_repeat-like_dom_sf"/>
</dbReference>
<evidence type="ECO:0000313" key="4">
    <source>
        <dbReference type="Proteomes" id="UP001234989"/>
    </source>
</evidence>
<feature type="domain" description="Cullin N-terminal" evidence="2">
    <location>
        <begin position="177"/>
        <end position="316"/>
    </location>
</feature>
<organism evidence="3 4">
    <name type="scientific">Solanum verrucosum</name>
    <dbReference type="NCBI Taxonomy" id="315347"/>
    <lineage>
        <taxon>Eukaryota</taxon>
        <taxon>Viridiplantae</taxon>
        <taxon>Streptophyta</taxon>
        <taxon>Embryophyta</taxon>
        <taxon>Tracheophyta</taxon>
        <taxon>Spermatophyta</taxon>
        <taxon>Magnoliopsida</taxon>
        <taxon>eudicotyledons</taxon>
        <taxon>Gunneridae</taxon>
        <taxon>Pentapetalae</taxon>
        <taxon>asterids</taxon>
        <taxon>lamiids</taxon>
        <taxon>Solanales</taxon>
        <taxon>Solanaceae</taxon>
        <taxon>Solanoideae</taxon>
        <taxon>Solaneae</taxon>
        <taxon>Solanum</taxon>
    </lineage>
</organism>
<protein>
    <recommendedName>
        <fullName evidence="2">Cullin N-terminal domain-containing protein</fullName>
    </recommendedName>
</protein>
<dbReference type="GO" id="GO:0031625">
    <property type="term" value="F:ubiquitin protein ligase binding"/>
    <property type="evidence" value="ECO:0007669"/>
    <property type="project" value="InterPro"/>
</dbReference>
<evidence type="ECO:0000313" key="3">
    <source>
        <dbReference type="EMBL" id="WMV10152.1"/>
    </source>
</evidence>
<dbReference type="InterPro" id="IPR045093">
    <property type="entry name" value="Cullin"/>
</dbReference>
<gene>
    <name evidence="3" type="ORF">MTR67_003537</name>
</gene>
<name>A0AAF0PSP4_SOLVR</name>
<dbReference type="Proteomes" id="UP001234989">
    <property type="component" value="Chromosome 1"/>
</dbReference>
<comment type="similarity">
    <text evidence="1">Belongs to the cullin family.</text>
</comment>
<dbReference type="GO" id="GO:0006511">
    <property type="term" value="P:ubiquitin-dependent protein catabolic process"/>
    <property type="evidence" value="ECO:0007669"/>
    <property type="project" value="InterPro"/>
</dbReference>
<dbReference type="Pfam" id="PF00888">
    <property type="entry name" value="Cullin"/>
    <property type="match status" value="1"/>
</dbReference>
<dbReference type="AlphaFoldDB" id="A0AAF0PSP4"/>
<dbReference type="InterPro" id="IPR001373">
    <property type="entry name" value="Cullin_N"/>
</dbReference>
<evidence type="ECO:0000256" key="1">
    <source>
        <dbReference type="ARBA" id="ARBA00006019"/>
    </source>
</evidence>
<sequence length="321" mass="36049">MSDVCMDFCNQHRRRNMPPKMKMDFCNSYLPGPLIALHQELETFLLYGPSVCSILCLSATCSSLSKCNILVNNLPSLDSAQCLGTGPQVFGICVGGITKLKNILEGLPEPQVSSKDYMKLCTRTYNMCTQKPPHDYSQQLYDKYREAFEEYITTTKVQHELLSVYATQLLEKEHSGFHALFSKIPRGLDPVAIILKQHVTAEGTALVKLAEDAASNKKGHRQVGLYMLDVVPDGSRLVFRVNVVERHEEEEGSTPLGLGVLQQTDKRDVVGLQEQVFVRKVIELHDKYLAYVNNCFQNCTLFHKALKEALELFCNKGVAGR</sequence>